<dbReference type="PIRSF" id="PIRSF018634">
    <property type="entry name" value="UCP018634"/>
    <property type="match status" value="1"/>
</dbReference>
<evidence type="ECO:0000313" key="1">
    <source>
        <dbReference type="EMBL" id="MBD2504809.1"/>
    </source>
</evidence>
<protein>
    <submittedName>
        <fullName evidence="1">Type II toxin-antitoxin system RelE/ParE family toxin</fullName>
    </submittedName>
</protein>
<comment type="caution">
    <text evidence="1">The sequence shown here is derived from an EMBL/GenBank/DDBJ whole genome shotgun (WGS) entry which is preliminary data.</text>
</comment>
<keyword evidence="2" id="KW-1185">Reference proteome</keyword>
<proteinExistence type="predicted"/>
<dbReference type="Pfam" id="PF06296">
    <property type="entry name" value="RelE"/>
    <property type="match status" value="1"/>
</dbReference>
<evidence type="ECO:0000313" key="2">
    <source>
        <dbReference type="Proteomes" id="UP000661112"/>
    </source>
</evidence>
<organism evidence="1 2">
    <name type="scientific">Anabaena azotica FACHB-119</name>
    <dbReference type="NCBI Taxonomy" id="947527"/>
    <lineage>
        <taxon>Bacteria</taxon>
        <taxon>Bacillati</taxon>
        <taxon>Cyanobacteriota</taxon>
        <taxon>Cyanophyceae</taxon>
        <taxon>Nostocales</taxon>
        <taxon>Nostocaceae</taxon>
        <taxon>Anabaena</taxon>
        <taxon>Anabaena azotica</taxon>
    </lineage>
</organism>
<sequence>MKIYKNRTFDRWARKEGLNNLSLCNAVNEMAAGLYDADLGGGLFKKRIAKPGKGKSGGFRTIVATNNEDRWFFIFGFSKNERSNIDKDEEEALKMLSKQLLAYTPDELEQAKNSNALIEVICNAEEKISNSGSSS</sequence>
<reference evidence="1 2" key="1">
    <citation type="journal article" date="2020" name="ISME J.">
        <title>Comparative genomics reveals insights into cyanobacterial evolution and habitat adaptation.</title>
        <authorList>
            <person name="Chen M.Y."/>
            <person name="Teng W.K."/>
            <person name="Zhao L."/>
            <person name="Hu C.X."/>
            <person name="Zhou Y.K."/>
            <person name="Han B.P."/>
            <person name="Song L.R."/>
            <person name="Shu W.S."/>
        </authorList>
    </citation>
    <scope>NUCLEOTIDE SEQUENCE [LARGE SCALE GENOMIC DNA]</scope>
    <source>
        <strain evidence="1 2">FACHB-119</strain>
    </source>
</reference>
<name>A0ABR8DCF2_9NOST</name>
<gene>
    <name evidence="1" type="ORF">H6G83_30115</name>
</gene>
<accession>A0ABR8DCF2</accession>
<dbReference type="EMBL" id="JACJSG010000060">
    <property type="protein sequence ID" value="MBD2504809.1"/>
    <property type="molecule type" value="Genomic_DNA"/>
</dbReference>
<dbReference type="Proteomes" id="UP000661112">
    <property type="component" value="Unassembled WGS sequence"/>
</dbReference>
<dbReference type="InterPro" id="IPR009387">
    <property type="entry name" value="HigB-2"/>
</dbReference>
<dbReference type="RefSeq" id="WP_190478970.1">
    <property type="nucleotide sequence ID" value="NZ_JACJSG010000060.1"/>
</dbReference>